<keyword evidence="6 14" id="KW-0067">ATP-binding</keyword>
<evidence type="ECO:0000313" key="14">
    <source>
        <dbReference type="EMBL" id="MDX8145474.1"/>
    </source>
</evidence>
<dbReference type="SMART" id="SM00382">
    <property type="entry name" value="AAA"/>
    <property type="match status" value="1"/>
</dbReference>
<dbReference type="PROSITE" id="PS50006">
    <property type="entry name" value="FHA_DOMAIN"/>
    <property type="match status" value="1"/>
</dbReference>
<dbReference type="InterPro" id="IPR008984">
    <property type="entry name" value="SMAD_FHA_dom_sf"/>
</dbReference>
<dbReference type="RefSeq" id="WP_319977607.1">
    <property type="nucleotide sequence ID" value="NZ_JAXAVU010000010.1"/>
</dbReference>
<dbReference type="Gene3D" id="3.40.50.300">
    <property type="entry name" value="P-loop containing nucleotide triphosphate hydrolases"/>
    <property type="match status" value="1"/>
</dbReference>
<accession>A0ABU4V2M5</accession>
<dbReference type="SUPFAM" id="SSF52540">
    <property type="entry name" value="P-loop containing nucleoside triphosphate hydrolases"/>
    <property type="match status" value="1"/>
</dbReference>
<keyword evidence="8 11" id="KW-0472">Membrane</keyword>
<keyword evidence="4 11" id="KW-0812">Transmembrane</keyword>
<evidence type="ECO:0000256" key="3">
    <source>
        <dbReference type="ARBA" id="ARBA00022553"/>
    </source>
</evidence>
<sequence length="870" mass="95585">MTFGAWWHGTRDSRLGIPAPGARSTPHREVLIRGAHEAFEKERVEHESMSTVDREELARLRTFRVHVVERQARAELDLSRAGVPLSEVALTARRPGEERRGVAVIRMRRGREHQKSVAEADRAVRSAKADLDRLDAEIAAVEDRVDRHLTVAAVRCRRIHRLTHRQIAVYLRALVRAHPRGSAALAGINRLDPGLPEWINPERVRPESPDPAPPLPTPESQGPDVQRFPLRDRTFIGRHEDCEVRIDGYQVAEKHAVIERKDERWELRDLGRSDGTFQGGRPVRRTSLAALSVFDIADHRFQVSKDERELIVTPLGKCDLVVHDLSAANDRNGRPRLIDMSLVQRERTVLAVLGPSGAGKSSLFSALLGELKTLGGHLYFEGLDVRTHREQLRSQLGFVPQDDSMHRALSVESLLRFADRLRRPSDRGDGDDVVLDVCEQLNLTEHIGKPVHQLSGGQRKRVSVALEMLSRPRLLMLDEPTSGLDPGMDRDVMEMLSRYADSGCTVALVTHATEHLHLADQLLVLAPGGRPVYCGPPGGVLDALDVPSYADLMKLLEGKNGKEKVDRLVADYRAGPVVERAGQAVRETAAQQAEPTPERQRGRFRAFLRQLPILVARQAVLTFSLPAGLMPFAIAVIAAVIAAGVSEDDVLRLGEPAANATAALSILVTLCVLTGQALSYSNLVEEHNIIVREHRTGTVTAAVVLSKWLVFAAIAAMQGVIAAGVFVLWRHTPDHAVTGMPSTIELMVDLMATSVAAMSLGLFISACCKDLKTAVTVTSLVVVAQVALNGVTTDLSEFGVDAVVSWILPARWGLAAAASTVDLRGISPVAAKDPVWQHTNGWWLFDLGCLAVLTVVFTWLAVLRLNRRLR</sequence>
<keyword evidence="9" id="KW-0175">Coiled coil</keyword>
<dbReference type="PROSITE" id="PS50893">
    <property type="entry name" value="ABC_TRANSPORTER_2"/>
    <property type="match status" value="1"/>
</dbReference>
<comment type="caution">
    <text evidence="14">The sequence shown here is derived from an EMBL/GenBank/DDBJ whole genome shotgun (WGS) entry which is preliminary data.</text>
</comment>
<evidence type="ECO:0000256" key="11">
    <source>
        <dbReference type="SAM" id="Phobius"/>
    </source>
</evidence>
<dbReference type="InterPro" id="IPR017871">
    <property type="entry name" value="ABC_transporter-like_CS"/>
</dbReference>
<dbReference type="Proteomes" id="UP001285352">
    <property type="component" value="Unassembled WGS sequence"/>
</dbReference>
<feature type="domain" description="ABC transporter" evidence="13">
    <location>
        <begin position="320"/>
        <end position="552"/>
    </location>
</feature>
<evidence type="ECO:0000256" key="1">
    <source>
        <dbReference type="ARBA" id="ARBA00004141"/>
    </source>
</evidence>
<dbReference type="Pfam" id="PF00498">
    <property type="entry name" value="FHA"/>
    <property type="match status" value="1"/>
</dbReference>
<dbReference type="Pfam" id="PF01061">
    <property type="entry name" value="ABC2_membrane"/>
    <property type="match status" value="1"/>
</dbReference>
<keyword evidence="7 11" id="KW-1133">Transmembrane helix</keyword>
<dbReference type="InterPro" id="IPR003593">
    <property type="entry name" value="AAA+_ATPase"/>
</dbReference>
<dbReference type="PANTHER" id="PTHR48041">
    <property type="entry name" value="ABC TRANSPORTER G FAMILY MEMBER 28"/>
    <property type="match status" value="1"/>
</dbReference>
<feature type="transmembrane region" description="Helical" evidence="11">
    <location>
        <begin position="771"/>
        <end position="788"/>
    </location>
</feature>
<protein>
    <submittedName>
        <fullName evidence="14">ATP-binding cassette domain-containing protein</fullName>
    </submittedName>
</protein>
<dbReference type="InterPro" id="IPR000253">
    <property type="entry name" value="FHA_dom"/>
</dbReference>
<keyword evidence="3" id="KW-0597">Phosphoprotein</keyword>
<dbReference type="GO" id="GO:0005524">
    <property type="term" value="F:ATP binding"/>
    <property type="evidence" value="ECO:0007669"/>
    <property type="project" value="UniProtKB-KW"/>
</dbReference>
<evidence type="ECO:0000256" key="10">
    <source>
        <dbReference type="SAM" id="MobiDB-lite"/>
    </source>
</evidence>
<dbReference type="InterPro" id="IPR003439">
    <property type="entry name" value="ABC_transporter-like_ATP-bd"/>
</dbReference>
<evidence type="ECO:0000256" key="6">
    <source>
        <dbReference type="ARBA" id="ARBA00022840"/>
    </source>
</evidence>
<feature type="transmembrane region" description="Helical" evidence="11">
    <location>
        <begin position="746"/>
        <end position="764"/>
    </location>
</feature>
<dbReference type="InterPro" id="IPR050352">
    <property type="entry name" value="ABCG_transporters"/>
</dbReference>
<keyword evidence="2" id="KW-0813">Transport</keyword>
<dbReference type="EMBL" id="JAXAVU010000010">
    <property type="protein sequence ID" value="MDX8145474.1"/>
    <property type="molecule type" value="Genomic_DNA"/>
</dbReference>
<reference evidence="14 15" key="2">
    <citation type="submission" date="2023-11" db="EMBL/GenBank/DDBJ databases">
        <authorList>
            <person name="Lara A.C."/>
            <person name="Chronakova A."/>
        </authorList>
    </citation>
    <scope>NUCLEOTIDE SEQUENCE [LARGE SCALE GENOMIC DNA]</scope>
    <source>
        <strain evidence="14 15">BCCO 10_0061</strain>
    </source>
</reference>
<gene>
    <name evidence="14" type="ORF">SK854_25415</name>
</gene>
<dbReference type="InterPro" id="IPR013525">
    <property type="entry name" value="ABC2_TM"/>
</dbReference>
<dbReference type="PANTHER" id="PTHR48041:SF139">
    <property type="entry name" value="PROTEIN SCARLET"/>
    <property type="match status" value="1"/>
</dbReference>
<organism evidence="14 15">
    <name type="scientific">Lentzea sokolovensis</name>
    <dbReference type="NCBI Taxonomy" id="3095429"/>
    <lineage>
        <taxon>Bacteria</taxon>
        <taxon>Bacillati</taxon>
        <taxon>Actinomycetota</taxon>
        <taxon>Actinomycetes</taxon>
        <taxon>Pseudonocardiales</taxon>
        <taxon>Pseudonocardiaceae</taxon>
        <taxon>Lentzea</taxon>
    </lineage>
</organism>
<evidence type="ECO:0000256" key="8">
    <source>
        <dbReference type="ARBA" id="ARBA00023136"/>
    </source>
</evidence>
<dbReference type="CDD" id="cd00060">
    <property type="entry name" value="FHA"/>
    <property type="match status" value="1"/>
</dbReference>
<dbReference type="Pfam" id="PF00005">
    <property type="entry name" value="ABC_tran"/>
    <property type="match status" value="1"/>
</dbReference>
<dbReference type="PROSITE" id="PS00211">
    <property type="entry name" value="ABC_TRANSPORTER_1"/>
    <property type="match status" value="1"/>
</dbReference>
<evidence type="ECO:0000256" key="5">
    <source>
        <dbReference type="ARBA" id="ARBA00022741"/>
    </source>
</evidence>
<evidence type="ECO:0000256" key="7">
    <source>
        <dbReference type="ARBA" id="ARBA00022989"/>
    </source>
</evidence>
<evidence type="ECO:0000259" key="12">
    <source>
        <dbReference type="PROSITE" id="PS50006"/>
    </source>
</evidence>
<evidence type="ECO:0000256" key="2">
    <source>
        <dbReference type="ARBA" id="ARBA00022448"/>
    </source>
</evidence>
<evidence type="ECO:0000256" key="9">
    <source>
        <dbReference type="SAM" id="Coils"/>
    </source>
</evidence>
<feature type="transmembrane region" description="Helical" evidence="11">
    <location>
        <begin position="619"/>
        <end position="645"/>
    </location>
</feature>
<reference evidence="14 15" key="1">
    <citation type="submission" date="2023-11" db="EMBL/GenBank/DDBJ databases">
        <title>Lentzea sokolovensis, sp. nov., Lentzea kristufkii, sp. nov., and Lentzea miocenensis, sp. nov., rare actinobacteria from Sokolov Coal Basin, Miocene lacustrine sediment, Czech Republic.</title>
        <authorList>
            <person name="Lara A."/>
            <person name="Kotroba L."/>
            <person name="Nouioui I."/>
            <person name="Neumann-Schaal M."/>
            <person name="Mast Y."/>
            <person name="Chronakova A."/>
        </authorList>
    </citation>
    <scope>NUCLEOTIDE SEQUENCE [LARGE SCALE GENOMIC DNA]</scope>
    <source>
        <strain evidence="14 15">BCCO 10_0061</strain>
    </source>
</reference>
<evidence type="ECO:0000256" key="4">
    <source>
        <dbReference type="ARBA" id="ARBA00022692"/>
    </source>
</evidence>
<proteinExistence type="predicted"/>
<dbReference type="SUPFAM" id="SSF49879">
    <property type="entry name" value="SMAD/FHA domain"/>
    <property type="match status" value="1"/>
</dbReference>
<feature type="transmembrane region" description="Helical" evidence="11">
    <location>
        <begin position="699"/>
        <end position="726"/>
    </location>
</feature>
<dbReference type="InterPro" id="IPR027417">
    <property type="entry name" value="P-loop_NTPase"/>
</dbReference>
<feature type="domain" description="FHA" evidence="12">
    <location>
        <begin position="234"/>
        <end position="283"/>
    </location>
</feature>
<comment type="subcellular location">
    <subcellularLocation>
        <location evidence="1">Membrane</location>
        <topology evidence="1">Multi-pass membrane protein</topology>
    </subcellularLocation>
</comment>
<feature type="transmembrane region" description="Helical" evidence="11">
    <location>
        <begin position="842"/>
        <end position="863"/>
    </location>
</feature>
<name>A0ABU4V2M5_9PSEU</name>
<evidence type="ECO:0000313" key="15">
    <source>
        <dbReference type="Proteomes" id="UP001285352"/>
    </source>
</evidence>
<feature type="coiled-coil region" evidence="9">
    <location>
        <begin position="117"/>
        <end position="151"/>
    </location>
</feature>
<evidence type="ECO:0000259" key="13">
    <source>
        <dbReference type="PROSITE" id="PS50893"/>
    </source>
</evidence>
<dbReference type="Gene3D" id="2.60.200.20">
    <property type="match status" value="1"/>
</dbReference>
<dbReference type="SMART" id="SM00240">
    <property type="entry name" value="FHA"/>
    <property type="match status" value="1"/>
</dbReference>
<keyword evidence="15" id="KW-1185">Reference proteome</keyword>
<keyword evidence="5" id="KW-0547">Nucleotide-binding</keyword>
<feature type="region of interest" description="Disordered" evidence="10">
    <location>
        <begin position="199"/>
        <end position="226"/>
    </location>
</feature>